<keyword evidence="4" id="KW-1185">Reference proteome</keyword>
<dbReference type="InterPro" id="IPR025641">
    <property type="entry name" value="DUF4340"/>
</dbReference>
<feature type="domain" description="DUF4340" evidence="2">
    <location>
        <begin position="246"/>
        <end position="373"/>
    </location>
</feature>
<reference evidence="3 4" key="1">
    <citation type="submission" date="2019-07" db="EMBL/GenBank/DDBJ databases">
        <authorList>
            <person name="Hibberd C M."/>
            <person name="Gehrig L. J."/>
            <person name="Chang H.-W."/>
            <person name="Venkatesh S."/>
        </authorList>
    </citation>
    <scope>NUCLEOTIDE SEQUENCE [LARGE SCALE GENOMIC DNA]</scope>
    <source>
        <strain evidence="3">Ruminococcus_obeum_SSTS_Bg7063</strain>
    </source>
</reference>
<evidence type="ECO:0000256" key="1">
    <source>
        <dbReference type="SAM" id="Phobius"/>
    </source>
</evidence>
<dbReference type="AlphaFoldDB" id="A0A564TFZ4"/>
<feature type="domain" description="DUF4340" evidence="2">
    <location>
        <begin position="79"/>
        <end position="217"/>
    </location>
</feature>
<keyword evidence="1" id="KW-0812">Transmembrane</keyword>
<evidence type="ECO:0000313" key="4">
    <source>
        <dbReference type="Proteomes" id="UP000409147"/>
    </source>
</evidence>
<evidence type="ECO:0000313" key="3">
    <source>
        <dbReference type="EMBL" id="VUX06280.1"/>
    </source>
</evidence>
<protein>
    <recommendedName>
        <fullName evidence="2">DUF4340 domain-containing protein</fullName>
    </recommendedName>
</protein>
<organism evidence="3 4">
    <name type="scientific">Blautia obeum</name>
    <dbReference type="NCBI Taxonomy" id="40520"/>
    <lineage>
        <taxon>Bacteria</taxon>
        <taxon>Bacillati</taxon>
        <taxon>Bacillota</taxon>
        <taxon>Clostridia</taxon>
        <taxon>Lachnospirales</taxon>
        <taxon>Lachnospiraceae</taxon>
        <taxon>Blautia</taxon>
    </lineage>
</organism>
<proteinExistence type="predicted"/>
<dbReference type="Proteomes" id="UP000409147">
    <property type="component" value="Unassembled WGS sequence"/>
</dbReference>
<accession>A0A564TFZ4</accession>
<sequence>MDGKKIKKLVIALILVILAGLAYLFLLRYSDKQKEAESQKEQEEAAASVVFETDTDEVSSISFSGDDGILTFEKKNDTWICPDDSVFQMNENKIQKLLADISSVSCTRELDARGDLAQFGLEEPANTIQISLSDGTEKDLYIGDKNTSTHELYFQTEEKLDKVYMTKTAFDSDFAGKLQDFAAYTDLPKVKPETMTEFDVDKEEDSYVLIMTGDDQCTVEDEEGESQLANLNLVGMVQDNVSNIIWYQDLEYNCSDYVKYGLDDPQMVLTVKYKDGEEAKEFELSVGDEDENGNYYARLNELPEIHTIRGEYLTDLLKSSAASYWSLTYSFVSIGDLDKLEVTRDGATHVLRKETQTTKGGLESVKWLVDEQEVDEKLFTDFYYACVSVTAQERLESVPEETGDEALKLVYTLTDGSKKEITYYEEDQNFYTVIYEDGTKAAHTNKLYVKTMTEKLDRLLEELK</sequence>
<dbReference type="RefSeq" id="WP_186290933.1">
    <property type="nucleotide sequence ID" value="NZ_CABHNB010000020.1"/>
</dbReference>
<dbReference type="EMBL" id="CABHNB010000020">
    <property type="protein sequence ID" value="VUX06280.1"/>
    <property type="molecule type" value="Genomic_DNA"/>
</dbReference>
<feature type="transmembrane region" description="Helical" evidence="1">
    <location>
        <begin position="9"/>
        <end position="29"/>
    </location>
</feature>
<name>A0A564TFZ4_9FIRM</name>
<dbReference type="Pfam" id="PF14238">
    <property type="entry name" value="DUF4340"/>
    <property type="match status" value="2"/>
</dbReference>
<keyword evidence="1" id="KW-0472">Membrane</keyword>
<gene>
    <name evidence="3" type="ORF">ROSSTS7063_01639</name>
</gene>
<keyword evidence="1" id="KW-1133">Transmembrane helix</keyword>
<evidence type="ECO:0000259" key="2">
    <source>
        <dbReference type="Pfam" id="PF14238"/>
    </source>
</evidence>